<organism evidence="3 4">
    <name type="scientific">Acaromyces ingoldii</name>
    <dbReference type="NCBI Taxonomy" id="215250"/>
    <lineage>
        <taxon>Eukaryota</taxon>
        <taxon>Fungi</taxon>
        <taxon>Dikarya</taxon>
        <taxon>Basidiomycota</taxon>
        <taxon>Ustilaginomycotina</taxon>
        <taxon>Exobasidiomycetes</taxon>
        <taxon>Exobasidiales</taxon>
        <taxon>Cryptobasidiaceae</taxon>
        <taxon>Acaromyces</taxon>
    </lineage>
</organism>
<sequence>MGLPQRHSATVPAAPRTGGPPAINPNLVLAVRFLLTALVCGLGLIAAIISILVVQYYNTHDPIIRPSWGSLIYVIVLGLFTPIIYFGYNILLPIAPFINYGDFLYSLFMAKIELLLQFSFCVLWVSAALAYANDLHGYENCTFDGYFHYPKPADFNHVCDLTNLVVPFNYAAFGVQTLLFVFEALFGLYTFLYLDQESINEPHFAWGRRAYDYRLGANQSGAAGRGNAYRARATESEGGHRRSGRRGAEYADPERGSEEMAESAADSRPASLGARGRGRRGYGEGDEEEEERYGDGAPVTEHGQAYDGIDDGHTDEGWHLREESGAARA</sequence>
<evidence type="ECO:0000313" key="3">
    <source>
        <dbReference type="EMBL" id="PWN88441.1"/>
    </source>
</evidence>
<feature type="transmembrane region" description="Helical" evidence="2">
    <location>
        <begin position="103"/>
        <end position="125"/>
    </location>
</feature>
<dbReference type="Proteomes" id="UP000245768">
    <property type="component" value="Unassembled WGS sequence"/>
</dbReference>
<feature type="region of interest" description="Disordered" evidence="1">
    <location>
        <begin position="221"/>
        <end position="329"/>
    </location>
</feature>
<dbReference type="InParanoid" id="A0A316YH17"/>
<proteinExistence type="predicted"/>
<feature type="transmembrane region" description="Helical" evidence="2">
    <location>
        <begin position="170"/>
        <end position="194"/>
    </location>
</feature>
<feature type="compositionally biased region" description="Basic and acidic residues" evidence="1">
    <location>
        <begin position="232"/>
        <end position="258"/>
    </location>
</feature>
<feature type="transmembrane region" description="Helical" evidence="2">
    <location>
        <begin position="70"/>
        <end position="91"/>
    </location>
</feature>
<dbReference type="EMBL" id="KZ819638">
    <property type="protein sequence ID" value="PWN88441.1"/>
    <property type="molecule type" value="Genomic_DNA"/>
</dbReference>
<keyword evidence="2" id="KW-0812">Transmembrane</keyword>
<dbReference type="GeneID" id="37045057"/>
<accession>A0A316YH17</accession>
<dbReference type="RefSeq" id="XP_025375639.1">
    <property type="nucleotide sequence ID" value="XM_025523141.1"/>
</dbReference>
<name>A0A316YH17_9BASI</name>
<evidence type="ECO:0000256" key="1">
    <source>
        <dbReference type="SAM" id="MobiDB-lite"/>
    </source>
</evidence>
<evidence type="ECO:0000256" key="2">
    <source>
        <dbReference type="SAM" id="Phobius"/>
    </source>
</evidence>
<protein>
    <recommendedName>
        <fullName evidence="5">MARVEL domain-containing protein</fullName>
    </recommendedName>
</protein>
<dbReference type="OrthoDB" id="2524732at2759"/>
<dbReference type="AlphaFoldDB" id="A0A316YH17"/>
<feature type="compositionally biased region" description="Low complexity" evidence="1">
    <location>
        <begin position="221"/>
        <end position="231"/>
    </location>
</feature>
<evidence type="ECO:0008006" key="5">
    <source>
        <dbReference type="Google" id="ProtNLM"/>
    </source>
</evidence>
<keyword evidence="4" id="KW-1185">Reference proteome</keyword>
<keyword evidence="2" id="KW-0472">Membrane</keyword>
<feature type="transmembrane region" description="Helical" evidence="2">
    <location>
        <begin position="33"/>
        <end position="58"/>
    </location>
</feature>
<gene>
    <name evidence="3" type="ORF">FA10DRAFT_272832</name>
</gene>
<evidence type="ECO:0000313" key="4">
    <source>
        <dbReference type="Proteomes" id="UP000245768"/>
    </source>
</evidence>
<reference evidence="3 4" key="1">
    <citation type="journal article" date="2018" name="Mol. Biol. Evol.">
        <title>Broad Genomic Sampling Reveals a Smut Pathogenic Ancestry of the Fungal Clade Ustilaginomycotina.</title>
        <authorList>
            <person name="Kijpornyongpan T."/>
            <person name="Mondo S.J."/>
            <person name="Barry K."/>
            <person name="Sandor L."/>
            <person name="Lee J."/>
            <person name="Lipzen A."/>
            <person name="Pangilinan J."/>
            <person name="LaButti K."/>
            <person name="Hainaut M."/>
            <person name="Henrissat B."/>
            <person name="Grigoriev I.V."/>
            <person name="Spatafora J.W."/>
            <person name="Aime M.C."/>
        </authorList>
    </citation>
    <scope>NUCLEOTIDE SEQUENCE [LARGE SCALE GENOMIC DNA]</scope>
    <source>
        <strain evidence="3 4">MCA 4198</strain>
    </source>
</reference>
<feature type="compositionally biased region" description="Basic and acidic residues" evidence="1">
    <location>
        <begin position="310"/>
        <end position="329"/>
    </location>
</feature>
<keyword evidence="2" id="KW-1133">Transmembrane helix</keyword>